<dbReference type="InterPro" id="IPR001138">
    <property type="entry name" value="Zn2Cys6_DnaBD"/>
</dbReference>
<comment type="caution">
    <text evidence="7">The sequence shown here is derived from an EMBL/GenBank/DDBJ whole genome shotgun (WGS) entry which is preliminary data.</text>
</comment>
<feature type="compositionally biased region" description="Basic residues" evidence="5">
    <location>
        <begin position="1"/>
        <end position="10"/>
    </location>
</feature>
<reference evidence="7" key="2">
    <citation type="journal article" date="2023" name="IMA Fungus">
        <title>Comparative genomic study of the Penicillium genus elucidates a diverse pangenome and 15 lateral gene transfer events.</title>
        <authorList>
            <person name="Petersen C."/>
            <person name="Sorensen T."/>
            <person name="Nielsen M.R."/>
            <person name="Sondergaard T.E."/>
            <person name="Sorensen J.L."/>
            <person name="Fitzpatrick D.A."/>
            <person name="Frisvad J.C."/>
            <person name="Nielsen K.L."/>
        </authorList>
    </citation>
    <scope>NUCLEOTIDE SEQUENCE</scope>
    <source>
        <strain evidence="7">IBT 29677</strain>
    </source>
</reference>
<organism evidence="7 8">
    <name type="scientific">Penicillium cosmopolitanum</name>
    <dbReference type="NCBI Taxonomy" id="1131564"/>
    <lineage>
        <taxon>Eukaryota</taxon>
        <taxon>Fungi</taxon>
        <taxon>Dikarya</taxon>
        <taxon>Ascomycota</taxon>
        <taxon>Pezizomycotina</taxon>
        <taxon>Eurotiomycetes</taxon>
        <taxon>Eurotiomycetidae</taxon>
        <taxon>Eurotiales</taxon>
        <taxon>Aspergillaceae</taxon>
        <taxon>Penicillium</taxon>
    </lineage>
</organism>
<feature type="region of interest" description="Disordered" evidence="5">
    <location>
        <begin position="1"/>
        <end position="33"/>
    </location>
</feature>
<dbReference type="InterPro" id="IPR036864">
    <property type="entry name" value="Zn2-C6_fun-type_DNA-bd_sf"/>
</dbReference>
<dbReference type="GO" id="GO:0008270">
    <property type="term" value="F:zinc ion binding"/>
    <property type="evidence" value="ECO:0007669"/>
    <property type="project" value="InterPro"/>
</dbReference>
<feature type="domain" description="Zn(2)-C6 fungal-type" evidence="6">
    <location>
        <begin position="37"/>
        <end position="66"/>
    </location>
</feature>
<dbReference type="Pfam" id="PF00172">
    <property type="entry name" value="Zn_clus"/>
    <property type="match status" value="1"/>
</dbReference>
<dbReference type="PROSITE" id="PS00463">
    <property type="entry name" value="ZN2_CY6_FUNGAL_1"/>
    <property type="match status" value="1"/>
</dbReference>
<evidence type="ECO:0000313" key="7">
    <source>
        <dbReference type="EMBL" id="KAJ5408175.1"/>
    </source>
</evidence>
<gene>
    <name evidence="7" type="ORF">N7509_002058</name>
</gene>
<keyword evidence="2" id="KW-0238">DNA-binding</keyword>
<dbReference type="EMBL" id="JAPZBU010000004">
    <property type="protein sequence ID" value="KAJ5408175.1"/>
    <property type="molecule type" value="Genomic_DNA"/>
</dbReference>
<evidence type="ECO:0000256" key="5">
    <source>
        <dbReference type="SAM" id="MobiDB-lite"/>
    </source>
</evidence>
<dbReference type="SUPFAM" id="SSF57701">
    <property type="entry name" value="Zn2/Cys6 DNA-binding domain"/>
    <property type="match status" value="1"/>
</dbReference>
<dbReference type="GeneID" id="81365675"/>
<evidence type="ECO:0000256" key="1">
    <source>
        <dbReference type="ARBA" id="ARBA00023015"/>
    </source>
</evidence>
<dbReference type="SMART" id="SM00066">
    <property type="entry name" value="GAL4"/>
    <property type="match status" value="1"/>
</dbReference>
<dbReference type="CDD" id="cd00067">
    <property type="entry name" value="GAL4"/>
    <property type="match status" value="1"/>
</dbReference>
<keyword evidence="4" id="KW-0539">Nucleus</keyword>
<sequence>MSQNNRRKGHIPGTLVLNWKSGEAPNGKSSTRRPMTACEACRTAKVKCDAQRDCSRCKLRGLGCRYITRGSVANNEPRLDFAGCSQASPVQEAVHGLSDPSSNIDSGFLDDLSLHNASKAMEWGEDAFNKALEQFDWVFPDDNIDTSDLHRENLLEDPICIPENYDQSPNTLALPDLVSLPSVSSHENTSACQCRMDLIAHVPLLEDIMQEKPKPRLDAMLKVTEDVTASCQSAINCKRCKIGPVDLVCIVTVFQQTAACFDHIAKSSLDGSMKVGVGSYEVSLTDDITFKRMLVMNHIKQANTLLDSMNIFCQNLCLSQDGLPRNVMNRSPACLNQLNLNYVREVTTNFRTFFRLITDVFEE</sequence>
<name>A0A9W9W8P5_9EURO</name>
<dbReference type="AlphaFoldDB" id="A0A9W9W8P5"/>
<dbReference type="GO" id="GO:0003677">
    <property type="term" value="F:DNA binding"/>
    <property type="evidence" value="ECO:0007669"/>
    <property type="project" value="UniProtKB-KW"/>
</dbReference>
<evidence type="ECO:0000256" key="3">
    <source>
        <dbReference type="ARBA" id="ARBA00023163"/>
    </source>
</evidence>
<reference evidence="7" key="1">
    <citation type="submission" date="2022-12" db="EMBL/GenBank/DDBJ databases">
        <authorList>
            <person name="Petersen C."/>
        </authorList>
    </citation>
    <scope>NUCLEOTIDE SEQUENCE</scope>
    <source>
        <strain evidence="7">IBT 29677</strain>
    </source>
</reference>
<proteinExistence type="predicted"/>
<keyword evidence="3" id="KW-0804">Transcription</keyword>
<dbReference type="OrthoDB" id="2943660at2759"/>
<accession>A0A9W9W8P5</accession>
<dbReference type="Gene3D" id="4.10.240.10">
    <property type="entry name" value="Zn(2)-C6 fungal-type DNA-binding domain"/>
    <property type="match status" value="1"/>
</dbReference>
<dbReference type="Proteomes" id="UP001147747">
    <property type="component" value="Unassembled WGS sequence"/>
</dbReference>
<evidence type="ECO:0000259" key="6">
    <source>
        <dbReference type="PROSITE" id="PS50048"/>
    </source>
</evidence>
<dbReference type="PROSITE" id="PS50048">
    <property type="entry name" value="ZN2_CY6_FUNGAL_2"/>
    <property type="match status" value="1"/>
</dbReference>
<keyword evidence="1" id="KW-0805">Transcription regulation</keyword>
<protein>
    <recommendedName>
        <fullName evidence="6">Zn(2)-C6 fungal-type domain-containing protein</fullName>
    </recommendedName>
</protein>
<evidence type="ECO:0000313" key="8">
    <source>
        <dbReference type="Proteomes" id="UP001147747"/>
    </source>
</evidence>
<evidence type="ECO:0000256" key="4">
    <source>
        <dbReference type="ARBA" id="ARBA00023242"/>
    </source>
</evidence>
<keyword evidence="8" id="KW-1185">Reference proteome</keyword>
<dbReference type="GO" id="GO:0000981">
    <property type="term" value="F:DNA-binding transcription factor activity, RNA polymerase II-specific"/>
    <property type="evidence" value="ECO:0007669"/>
    <property type="project" value="InterPro"/>
</dbReference>
<evidence type="ECO:0000256" key="2">
    <source>
        <dbReference type="ARBA" id="ARBA00023125"/>
    </source>
</evidence>
<dbReference type="RefSeq" id="XP_056492490.1">
    <property type="nucleotide sequence ID" value="XM_056626695.1"/>
</dbReference>